<feature type="transmembrane region" description="Helical" evidence="1">
    <location>
        <begin position="106"/>
        <end position="125"/>
    </location>
</feature>
<feature type="domain" description="DUF7887" evidence="2">
    <location>
        <begin position="65"/>
        <end position="124"/>
    </location>
</feature>
<comment type="caution">
    <text evidence="3">The sequence shown here is derived from an EMBL/GenBank/DDBJ whole genome shotgun (WGS) entry which is preliminary data.</text>
</comment>
<gene>
    <name evidence="3" type="ORF">MKW98_014874</name>
</gene>
<accession>A0AAD4SGX8</accession>
<keyword evidence="1" id="KW-0472">Membrane</keyword>
<dbReference type="PANTHER" id="PTHR38389:SF1">
    <property type="entry name" value="DNA-DIRECTED RNA POLYMERASE SUBUNIT BETA"/>
    <property type="match status" value="1"/>
</dbReference>
<sequence>MVITQINSLASFSPYLQLSNDNKDRYWRKIRPQFSRKQDVSSDDQNVSTTSKQKPSTILSALRIPKIFFVQSAIAVLGLGFIDAGYSGDWSRIGVISEENEELLKVAAIVVVPLCLYLILSFSNLEKEEKQ</sequence>
<evidence type="ECO:0000259" key="2">
    <source>
        <dbReference type="Pfam" id="PF25397"/>
    </source>
</evidence>
<keyword evidence="4" id="KW-1185">Reference proteome</keyword>
<feature type="transmembrane region" description="Helical" evidence="1">
    <location>
        <begin position="67"/>
        <end position="86"/>
    </location>
</feature>
<organism evidence="3 4">
    <name type="scientific">Papaver atlanticum</name>
    <dbReference type="NCBI Taxonomy" id="357466"/>
    <lineage>
        <taxon>Eukaryota</taxon>
        <taxon>Viridiplantae</taxon>
        <taxon>Streptophyta</taxon>
        <taxon>Embryophyta</taxon>
        <taxon>Tracheophyta</taxon>
        <taxon>Spermatophyta</taxon>
        <taxon>Magnoliopsida</taxon>
        <taxon>Ranunculales</taxon>
        <taxon>Papaveraceae</taxon>
        <taxon>Papaveroideae</taxon>
        <taxon>Papaver</taxon>
    </lineage>
</organism>
<dbReference type="PANTHER" id="PTHR38389">
    <property type="entry name" value="DNA-DIRECTED RNA POLYMERASE SUBUNIT BETA"/>
    <property type="match status" value="1"/>
</dbReference>
<protein>
    <recommendedName>
        <fullName evidence="2">DUF7887 domain-containing protein</fullName>
    </recommendedName>
</protein>
<evidence type="ECO:0000256" key="1">
    <source>
        <dbReference type="SAM" id="Phobius"/>
    </source>
</evidence>
<proteinExistence type="predicted"/>
<dbReference type="Proteomes" id="UP001202328">
    <property type="component" value="Unassembled WGS sequence"/>
</dbReference>
<dbReference type="InterPro" id="IPR057209">
    <property type="entry name" value="DUF7887"/>
</dbReference>
<evidence type="ECO:0000313" key="4">
    <source>
        <dbReference type="Proteomes" id="UP001202328"/>
    </source>
</evidence>
<evidence type="ECO:0000313" key="3">
    <source>
        <dbReference type="EMBL" id="KAI3904694.1"/>
    </source>
</evidence>
<dbReference type="AlphaFoldDB" id="A0AAD4SGX8"/>
<dbReference type="Pfam" id="PF25397">
    <property type="entry name" value="DUF7887"/>
    <property type="match status" value="1"/>
</dbReference>
<dbReference type="EMBL" id="JAJJMB010011095">
    <property type="protein sequence ID" value="KAI3904694.1"/>
    <property type="molecule type" value="Genomic_DNA"/>
</dbReference>
<reference evidence="3" key="1">
    <citation type="submission" date="2022-04" db="EMBL/GenBank/DDBJ databases">
        <title>A functionally conserved STORR gene fusion in Papaver species that diverged 16.8 million years ago.</title>
        <authorList>
            <person name="Catania T."/>
        </authorList>
    </citation>
    <scope>NUCLEOTIDE SEQUENCE</scope>
    <source>
        <strain evidence="3">S-188037</strain>
    </source>
</reference>
<keyword evidence="1" id="KW-1133">Transmembrane helix</keyword>
<keyword evidence="1" id="KW-0812">Transmembrane</keyword>
<name>A0AAD4SGX8_9MAGN</name>